<name>A0A382I853_9ZZZZ</name>
<evidence type="ECO:0000313" key="1">
    <source>
        <dbReference type="EMBL" id="SVB95387.1"/>
    </source>
</evidence>
<dbReference type="EMBL" id="UINC01065575">
    <property type="protein sequence ID" value="SVB95387.1"/>
    <property type="molecule type" value="Genomic_DNA"/>
</dbReference>
<accession>A0A382I853</accession>
<dbReference type="AlphaFoldDB" id="A0A382I853"/>
<feature type="non-terminal residue" evidence="1">
    <location>
        <position position="387"/>
    </location>
</feature>
<sequence length="387" mass="40672">MRKVSSQTQSGTPSIVKGFLYSTAVAALVISAPAQANDMDEMRTELQSLLDRMERIEQTQSEQQIVVEAAAPALQNQYIRERSPLMRGYFAPQSAWDGYIKPETARGNQVVGGDLPGSFKVPGTDTSMSITGGMQLGINYDGGQSEGAFATWGHAGLLQSDGNGSNGAGTLRFESLNNHNAISTSTETEMGTVSTLMLWSWTQTAPALESLLNQAQAEQVAASFTLGNWSFGEQNQAYTSGNCYGETVYTGGAPCPLGRGPSIQYRGGGGGMNYVFELVHPATSLDGAGLAATAGSNVNGGVPDVQARISTAMGGAMASVGLQMNNMKYETKAGGPTTFNPGDSATGWGIFPEIKIPMGKDTLYAGVSFTDGGRQTNINHNLWTGGR</sequence>
<reference evidence="1" key="1">
    <citation type="submission" date="2018-05" db="EMBL/GenBank/DDBJ databases">
        <authorList>
            <person name="Lanie J.A."/>
            <person name="Ng W.-L."/>
            <person name="Kazmierczak K.M."/>
            <person name="Andrzejewski T.M."/>
            <person name="Davidsen T.M."/>
            <person name="Wayne K.J."/>
            <person name="Tettelin H."/>
            <person name="Glass J.I."/>
            <person name="Rusch D."/>
            <person name="Podicherti R."/>
            <person name="Tsui H.-C.T."/>
            <person name="Winkler M.E."/>
        </authorList>
    </citation>
    <scope>NUCLEOTIDE SEQUENCE</scope>
</reference>
<gene>
    <name evidence="1" type="ORF">METZ01_LOCUS248241</name>
</gene>
<organism evidence="1">
    <name type="scientific">marine metagenome</name>
    <dbReference type="NCBI Taxonomy" id="408172"/>
    <lineage>
        <taxon>unclassified sequences</taxon>
        <taxon>metagenomes</taxon>
        <taxon>ecological metagenomes</taxon>
    </lineage>
</organism>
<protein>
    <submittedName>
        <fullName evidence="1">Uncharacterized protein</fullName>
    </submittedName>
</protein>
<proteinExistence type="predicted"/>